<reference evidence="1 2" key="1">
    <citation type="submission" date="2014-06" db="EMBL/GenBank/DDBJ databases">
        <title>Functional and comparative genomic analyses of the Drosophila gut microbiota identify candidate symbiosis factors.</title>
        <authorList>
            <person name="Newell P.D."/>
            <person name="Chaston J.M."/>
            <person name="Douglas A.E."/>
        </authorList>
    </citation>
    <scope>NUCLEOTIDE SEQUENCE [LARGE SCALE GENOMIC DNA]</scope>
    <source>
        <strain evidence="1 2">DmCS_006</strain>
    </source>
</reference>
<evidence type="ECO:0000313" key="2">
    <source>
        <dbReference type="Proteomes" id="UP000029448"/>
    </source>
</evidence>
<gene>
    <name evidence="1" type="ORF">AtDm6_3066</name>
</gene>
<sequence>MAAHVVVLDAQAAQVGQAVRTAFASGCDVIGHNGPPGASGNRADWITLEAGSA</sequence>
<dbReference type="AlphaFoldDB" id="A0A094YHB6"/>
<dbReference type="EMBL" id="JOKM01000102">
    <property type="protein sequence ID" value="KGB21430.1"/>
    <property type="molecule type" value="Genomic_DNA"/>
</dbReference>
<proteinExistence type="predicted"/>
<comment type="caution">
    <text evidence="1">The sequence shown here is derived from an EMBL/GenBank/DDBJ whole genome shotgun (WGS) entry which is preliminary data.</text>
</comment>
<protein>
    <submittedName>
        <fullName evidence="1">Uncharacterized protein</fullName>
    </submittedName>
</protein>
<name>A0A094YHB6_9PROT</name>
<evidence type="ECO:0000313" key="1">
    <source>
        <dbReference type="EMBL" id="KGB21430.1"/>
    </source>
</evidence>
<organism evidence="1 2">
    <name type="scientific">Acetobacter tropicalis</name>
    <dbReference type="NCBI Taxonomy" id="104102"/>
    <lineage>
        <taxon>Bacteria</taxon>
        <taxon>Pseudomonadati</taxon>
        <taxon>Pseudomonadota</taxon>
        <taxon>Alphaproteobacteria</taxon>
        <taxon>Acetobacterales</taxon>
        <taxon>Acetobacteraceae</taxon>
        <taxon>Acetobacter</taxon>
    </lineage>
</organism>
<keyword evidence="2" id="KW-1185">Reference proteome</keyword>
<dbReference type="Proteomes" id="UP000029448">
    <property type="component" value="Unassembled WGS sequence"/>
</dbReference>
<accession>A0A094YHB6</accession>